<reference evidence="2 3" key="1">
    <citation type="journal article" date="2019" name="ISME J.">
        <title>Evolution in action: habitat transition from sediment to the pelagial leads to genome streamlining in Methylophilaceae.</title>
        <authorList>
            <person name="Salcher M."/>
            <person name="Schaefle D."/>
            <person name="Kaspar M."/>
            <person name="Neuenschwander S.M."/>
            <person name="Ghai R."/>
        </authorList>
    </citation>
    <scope>NUCLEOTIDE SEQUENCE [LARGE SCALE GENOMIC DNA]</scope>
    <source>
        <strain evidence="2 3">MMS-RI-1</strain>
    </source>
</reference>
<dbReference type="HAMAP" id="MF_00386">
    <property type="entry name" value="UPF0161_YidD"/>
    <property type="match status" value="1"/>
</dbReference>
<evidence type="ECO:0000313" key="2">
    <source>
        <dbReference type="EMBL" id="QDD14109.1"/>
    </source>
</evidence>
<keyword evidence="1" id="KW-0472">Membrane</keyword>
<dbReference type="NCBIfam" id="TIGR00278">
    <property type="entry name" value="membrane protein insertion efficiency factor YidD"/>
    <property type="match status" value="1"/>
</dbReference>
<dbReference type="KEGG" id="mrk:FIT61_06720"/>
<dbReference type="SMART" id="SM01234">
    <property type="entry name" value="Haemolytic"/>
    <property type="match status" value="1"/>
</dbReference>
<dbReference type="Pfam" id="PF01809">
    <property type="entry name" value="YidD"/>
    <property type="match status" value="1"/>
</dbReference>
<comment type="function">
    <text evidence="1">Could be involved in insertion of integral membrane proteins into the membrane.</text>
</comment>
<dbReference type="AlphaFoldDB" id="A0AAE6FU88"/>
<name>A0AAE6FU88_9PROT</name>
<gene>
    <name evidence="2" type="primary">yidD</name>
    <name evidence="2" type="ORF">FIT61_06720</name>
</gene>
<accession>A0AAE6FU88</accession>
<dbReference type="Proteomes" id="UP000312102">
    <property type="component" value="Chromosome"/>
</dbReference>
<dbReference type="PANTHER" id="PTHR33383">
    <property type="entry name" value="MEMBRANE PROTEIN INSERTION EFFICIENCY FACTOR-RELATED"/>
    <property type="match status" value="1"/>
</dbReference>
<keyword evidence="1" id="KW-1003">Cell membrane</keyword>
<comment type="subcellular location">
    <subcellularLocation>
        <location evidence="1">Cell membrane</location>
        <topology evidence="1">Peripheral membrane protein</topology>
        <orientation evidence="1">Cytoplasmic side</orientation>
    </subcellularLocation>
</comment>
<proteinExistence type="inferred from homology"/>
<comment type="similarity">
    <text evidence="1">Belongs to the UPF0161 family.</text>
</comment>
<evidence type="ECO:0000313" key="3">
    <source>
        <dbReference type="Proteomes" id="UP000312102"/>
    </source>
</evidence>
<organism evidence="2 3">
    <name type="scientific">Candidatus Methylopumilus rimovensis</name>
    <dbReference type="NCBI Taxonomy" id="2588535"/>
    <lineage>
        <taxon>Bacteria</taxon>
        <taxon>Pseudomonadati</taxon>
        <taxon>Pseudomonadota</taxon>
        <taxon>Betaproteobacteria</taxon>
        <taxon>Nitrosomonadales</taxon>
        <taxon>Methylophilaceae</taxon>
        <taxon>Candidatus Methylopumilus</taxon>
    </lineage>
</organism>
<dbReference type="EMBL" id="CP040986">
    <property type="protein sequence ID" value="QDD14109.1"/>
    <property type="molecule type" value="Genomic_DNA"/>
</dbReference>
<dbReference type="InterPro" id="IPR002696">
    <property type="entry name" value="Membr_insert_effic_factor_YidD"/>
</dbReference>
<evidence type="ECO:0000256" key="1">
    <source>
        <dbReference type="HAMAP-Rule" id="MF_00386"/>
    </source>
</evidence>
<keyword evidence="3" id="KW-1185">Reference proteome</keyword>
<protein>
    <recommendedName>
        <fullName evidence="1">Putative membrane protein insertion efficiency factor</fullName>
    </recommendedName>
</protein>
<sequence>MKSIAIFFLRCYQLLLSPFFGQQCRFTPTCSQYSIEAIQKKGVIQGIFLSMKRIGKCHPWCKGGHDPVI</sequence>
<dbReference type="GO" id="GO:0005886">
    <property type="term" value="C:plasma membrane"/>
    <property type="evidence" value="ECO:0007669"/>
    <property type="project" value="UniProtKB-SubCell"/>
</dbReference>
<dbReference type="PANTHER" id="PTHR33383:SF1">
    <property type="entry name" value="MEMBRANE PROTEIN INSERTION EFFICIENCY FACTOR-RELATED"/>
    <property type="match status" value="1"/>
</dbReference>
<dbReference type="RefSeq" id="WP_139883896.1">
    <property type="nucleotide sequence ID" value="NZ_CP040986.1"/>
</dbReference>